<protein>
    <submittedName>
        <fullName evidence="3">ATP-dependent zinc protease</fullName>
    </submittedName>
</protein>
<dbReference type="GO" id="GO:0008233">
    <property type="term" value="F:peptidase activity"/>
    <property type="evidence" value="ECO:0007669"/>
    <property type="project" value="UniProtKB-KW"/>
</dbReference>
<gene>
    <name evidence="3" type="ORF">ACFOEI_15295</name>
</gene>
<proteinExistence type="predicted"/>
<evidence type="ECO:0000259" key="2">
    <source>
        <dbReference type="Pfam" id="PF05618"/>
    </source>
</evidence>
<dbReference type="PROSITE" id="PS51257">
    <property type="entry name" value="PROKAR_LIPOPROTEIN"/>
    <property type="match status" value="1"/>
</dbReference>
<dbReference type="Gene3D" id="2.40.70.10">
    <property type="entry name" value="Acid Proteases"/>
    <property type="match status" value="1"/>
</dbReference>
<dbReference type="Proteomes" id="UP001595640">
    <property type="component" value="Unassembled WGS sequence"/>
</dbReference>
<dbReference type="InterPro" id="IPR008503">
    <property type="entry name" value="Asp_endopeptidase"/>
</dbReference>
<feature type="compositionally biased region" description="Acidic residues" evidence="1">
    <location>
        <begin position="270"/>
        <end position="285"/>
    </location>
</feature>
<dbReference type="GO" id="GO:0006508">
    <property type="term" value="P:proteolysis"/>
    <property type="evidence" value="ECO:0007669"/>
    <property type="project" value="UniProtKB-KW"/>
</dbReference>
<sequence>MIMPIRRELLAVSAGLLLLGGCALQPQSDEDDRLGELLTTSRFDNRIGELEATLATSCQLQETARQGQQDRLDRVGADVREIGSLVRALRADVETLHDEPNIDMPECPSGDIDALENKTLLGRTEWVGFPNIGTYLKARVDSGANTASLSTREITEFEREGEDWVRFKLALDEDAVAINAVRDKWIEAEVVRRVRIIQASGEESRPVVSLLMELGPIKQNVEFTLNNRTHLDYPVLLGRRFMMDIALIDVAQAYLHERPEYPGGEPAEMAAEDEAGDRVDNDEDE</sequence>
<dbReference type="PANTHER" id="PTHR38037">
    <property type="entry name" value="ZN_PROTEASE DOMAIN-CONTAINING PROTEIN"/>
    <property type="match status" value="1"/>
</dbReference>
<reference evidence="4" key="1">
    <citation type="journal article" date="2019" name="Int. J. Syst. Evol. Microbiol.">
        <title>The Global Catalogue of Microorganisms (GCM) 10K type strain sequencing project: providing services to taxonomists for standard genome sequencing and annotation.</title>
        <authorList>
            <consortium name="The Broad Institute Genomics Platform"/>
            <consortium name="The Broad Institute Genome Sequencing Center for Infectious Disease"/>
            <person name="Wu L."/>
            <person name="Ma J."/>
        </authorList>
    </citation>
    <scope>NUCLEOTIDE SEQUENCE [LARGE SCALE GENOMIC DNA]</scope>
    <source>
        <strain evidence="4">KCTC 12847</strain>
    </source>
</reference>
<evidence type="ECO:0000313" key="4">
    <source>
        <dbReference type="Proteomes" id="UP001595640"/>
    </source>
</evidence>
<dbReference type="Pfam" id="PF05618">
    <property type="entry name" value="Zn_protease"/>
    <property type="match status" value="1"/>
</dbReference>
<dbReference type="EMBL" id="JBHRUH010000031">
    <property type="protein sequence ID" value="MFC3293420.1"/>
    <property type="molecule type" value="Genomic_DNA"/>
</dbReference>
<evidence type="ECO:0000256" key="1">
    <source>
        <dbReference type="SAM" id="MobiDB-lite"/>
    </source>
</evidence>
<dbReference type="SUPFAM" id="SSF50630">
    <property type="entry name" value="Acid proteases"/>
    <property type="match status" value="1"/>
</dbReference>
<feature type="domain" description="Retropepsin-like aspartic endopeptidase" evidence="2">
    <location>
        <begin position="121"/>
        <end position="258"/>
    </location>
</feature>
<dbReference type="RefSeq" id="WP_019017688.1">
    <property type="nucleotide sequence ID" value="NZ_BMXD01000001.1"/>
</dbReference>
<comment type="caution">
    <text evidence="3">The sequence shown here is derived from an EMBL/GenBank/DDBJ whole genome shotgun (WGS) entry which is preliminary data.</text>
</comment>
<keyword evidence="4" id="KW-1185">Reference proteome</keyword>
<accession>A0ABV7M580</accession>
<dbReference type="PANTHER" id="PTHR38037:SF2">
    <property type="entry name" value="ATP-DEPENDENT ZINC PROTEASE DOMAIN-CONTAINING PROTEIN-RELATED"/>
    <property type="match status" value="1"/>
</dbReference>
<feature type="region of interest" description="Disordered" evidence="1">
    <location>
        <begin position="259"/>
        <end position="285"/>
    </location>
</feature>
<evidence type="ECO:0000313" key="3">
    <source>
        <dbReference type="EMBL" id="MFC3293420.1"/>
    </source>
</evidence>
<dbReference type="InterPro" id="IPR021109">
    <property type="entry name" value="Peptidase_aspartic_dom_sf"/>
</dbReference>
<name>A0ABV7M580_9GAMM</name>
<organism evidence="3 4">
    <name type="scientific">Modicisalibacter luteus</name>
    <dbReference type="NCBI Taxonomy" id="453962"/>
    <lineage>
        <taxon>Bacteria</taxon>
        <taxon>Pseudomonadati</taxon>
        <taxon>Pseudomonadota</taxon>
        <taxon>Gammaproteobacteria</taxon>
        <taxon>Oceanospirillales</taxon>
        <taxon>Halomonadaceae</taxon>
        <taxon>Modicisalibacter</taxon>
    </lineage>
</organism>
<keyword evidence="3" id="KW-0378">Hydrolase</keyword>
<keyword evidence="3" id="KW-0645">Protease</keyword>